<keyword evidence="2" id="KW-1185">Reference proteome</keyword>
<proteinExistence type="predicted"/>
<protein>
    <submittedName>
        <fullName evidence="1">Uncharacterized protein</fullName>
    </submittedName>
</protein>
<sequence length="157" mass="17721">MKTKDSGMNLLEEGGNDAGLKAQFQTHGCDGFTLLQGSTTMSKAKQIKSGLDQRQDSRMDLFEERENDTCTGGVKFIRFQSSKLSIFRLGKSAELQLGWDPGIFRLRCLMVLEDLSLSFETHFESLDFEFGSSSYDSFSEDCASRISEHDYDGNYEF</sequence>
<dbReference type="EMBL" id="JARKNE010000005">
    <property type="protein sequence ID" value="KAK5833406.1"/>
    <property type="molecule type" value="Genomic_DNA"/>
</dbReference>
<comment type="caution">
    <text evidence="1">The sequence shown here is derived from an EMBL/GenBank/DDBJ whole genome shotgun (WGS) entry which is preliminary data.</text>
</comment>
<reference evidence="1 2" key="1">
    <citation type="submission" date="2023-03" db="EMBL/GenBank/DDBJ databases">
        <title>WGS of Gossypium arboreum.</title>
        <authorList>
            <person name="Yu D."/>
        </authorList>
    </citation>
    <scope>NUCLEOTIDE SEQUENCE [LARGE SCALE GENOMIC DNA]</scope>
    <source>
        <tissue evidence="1">Leaf</tissue>
    </source>
</reference>
<name>A0ABR0Q2X9_GOSAR</name>
<accession>A0ABR0Q2X9</accession>
<organism evidence="1 2">
    <name type="scientific">Gossypium arboreum</name>
    <name type="common">Tree cotton</name>
    <name type="synonym">Gossypium nanking</name>
    <dbReference type="NCBI Taxonomy" id="29729"/>
    <lineage>
        <taxon>Eukaryota</taxon>
        <taxon>Viridiplantae</taxon>
        <taxon>Streptophyta</taxon>
        <taxon>Embryophyta</taxon>
        <taxon>Tracheophyta</taxon>
        <taxon>Spermatophyta</taxon>
        <taxon>Magnoliopsida</taxon>
        <taxon>eudicotyledons</taxon>
        <taxon>Gunneridae</taxon>
        <taxon>Pentapetalae</taxon>
        <taxon>rosids</taxon>
        <taxon>malvids</taxon>
        <taxon>Malvales</taxon>
        <taxon>Malvaceae</taxon>
        <taxon>Malvoideae</taxon>
        <taxon>Gossypium</taxon>
    </lineage>
</organism>
<gene>
    <name evidence="1" type="ORF">PVK06_017231</name>
</gene>
<dbReference type="Proteomes" id="UP001358586">
    <property type="component" value="Chromosome 5"/>
</dbReference>
<evidence type="ECO:0000313" key="2">
    <source>
        <dbReference type="Proteomes" id="UP001358586"/>
    </source>
</evidence>
<evidence type="ECO:0000313" key="1">
    <source>
        <dbReference type="EMBL" id="KAK5833406.1"/>
    </source>
</evidence>